<dbReference type="EC" id="4.1.3.27" evidence="5 15"/>
<comment type="similarity">
    <text evidence="3 15">Belongs to the anthranilate synthase component I family.</text>
</comment>
<comment type="pathway">
    <text evidence="2 15">Amino-acid biosynthesis; L-tryptophan biosynthesis; L-tryptophan from chorismate: step 1/5.</text>
</comment>
<evidence type="ECO:0000256" key="5">
    <source>
        <dbReference type="ARBA" id="ARBA00012266"/>
    </source>
</evidence>
<dbReference type="PRINTS" id="PR00095">
    <property type="entry name" value="ANTSNTHASEI"/>
</dbReference>
<feature type="region of interest" description="Disordered" evidence="16">
    <location>
        <begin position="1"/>
        <end position="30"/>
    </location>
</feature>
<comment type="cofactor">
    <cofactor evidence="1 15">
        <name>Mg(2+)</name>
        <dbReference type="ChEBI" id="CHEBI:18420"/>
    </cofactor>
</comment>
<dbReference type="AlphaFoldDB" id="E6S9F4"/>
<evidence type="ECO:0000256" key="4">
    <source>
        <dbReference type="ARBA" id="ARBA00011575"/>
    </source>
</evidence>
<dbReference type="SUPFAM" id="SSF56322">
    <property type="entry name" value="ADC synthase"/>
    <property type="match status" value="1"/>
</dbReference>
<comment type="function">
    <text evidence="13 15">Part of a heterotetrameric complex that catalyzes the two-step biosynthesis of anthranilate, an intermediate in the biosynthesis of L-tryptophan. In the first step, the glutamine-binding beta subunit (TrpG) of anthranilate synthase (AS) provides the glutamine amidotransferase activity which generates ammonia as a substrate that, along with chorismate, is used in the second step, catalyzed by the large alpha subunit of AS (TrpE) to produce anthranilate. In the absence of TrpG, TrpE can synthesize anthranilate directly from chorismate and high concentrations of ammonia.</text>
</comment>
<keyword evidence="11 15" id="KW-0057">Aromatic amino acid biosynthesis</keyword>
<dbReference type="Gene3D" id="3.60.120.10">
    <property type="entry name" value="Anthranilate synthase"/>
    <property type="match status" value="1"/>
</dbReference>
<dbReference type="NCBIfam" id="NF010086">
    <property type="entry name" value="PRK13571.1"/>
    <property type="match status" value="1"/>
</dbReference>
<keyword evidence="20" id="KW-1185">Reference proteome</keyword>
<protein>
    <recommendedName>
        <fullName evidence="6 15">Anthranilate synthase component 1</fullName>
        <ecNumber evidence="5 15">4.1.3.27</ecNumber>
    </recommendedName>
</protein>
<reference evidence="19 20" key="1">
    <citation type="journal article" date="2010" name="Stand. Genomic Sci.">
        <title>Complete genome sequence of Intrasporangium calvum type strain (7 KIP).</title>
        <authorList>
            <person name="Del Rio T.G."/>
            <person name="Chertkov O."/>
            <person name="Yasawong M."/>
            <person name="Lucas S."/>
            <person name="Deshpande S."/>
            <person name="Cheng J.F."/>
            <person name="Detter C."/>
            <person name="Tapia R."/>
            <person name="Han C."/>
            <person name="Goodwin L."/>
            <person name="Pitluck S."/>
            <person name="Liolios K."/>
            <person name="Ivanova N."/>
            <person name="Mavromatis K."/>
            <person name="Pati A."/>
            <person name="Chen A."/>
            <person name="Palaniappan K."/>
            <person name="Land M."/>
            <person name="Hauser L."/>
            <person name="Chang Y.J."/>
            <person name="Jeffries C.D."/>
            <person name="Rohde M."/>
            <person name="Pukall R."/>
            <person name="Sikorski J."/>
            <person name="Goker M."/>
            <person name="Woyke T."/>
            <person name="Bristow J."/>
            <person name="Eisen J.A."/>
            <person name="Markowitz V."/>
            <person name="Hugenholtz P."/>
            <person name="Kyrpides N.C."/>
            <person name="Klenk H.P."/>
            <person name="Lapidus A."/>
        </authorList>
    </citation>
    <scope>NUCLEOTIDE SEQUENCE [LARGE SCALE GENOMIC DNA]</scope>
    <source>
        <strain evidence="20">ATCC 23552 / DSM 43043 / JCM 3097 / NBRC 12989 / 7 KIP</strain>
    </source>
</reference>
<evidence type="ECO:0000256" key="13">
    <source>
        <dbReference type="ARBA" id="ARBA00025634"/>
    </source>
</evidence>
<evidence type="ECO:0000256" key="7">
    <source>
        <dbReference type="ARBA" id="ARBA00022605"/>
    </source>
</evidence>
<dbReference type="KEGG" id="ica:Intca_1637"/>
<evidence type="ECO:0000259" key="17">
    <source>
        <dbReference type="Pfam" id="PF00425"/>
    </source>
</evidence>
<evidence type="ECO:0000313" key="20">
    <source>
        <dbReference type="Proteomes" id="UP000008914"/>
    </source>
</evidence>
<dbReference type="InterPro" id="IPR006805">
    <property type="entry name" value="Anth_synth_I_N"/>
</dbReference>
<evidence type="ECO:0000256" key="14">
    <source>
        <dbReference type="ARBA" id="ARBA00047683"/>
    </source>
</evidence>
<evidence type="ECO:0000313" key="19">
    <source>
        <dbReference type="EMBL" id="ADU48150.1"/>
    </source>
</evidence>
<dbReference type="NCBIfam" id="TIGR00564">
    <property type="entry name" value="trpE_most"/>
    <property type="match status" value="1"/>
</dbReference>
<feature type="compositionally biased region" description="Low complexity" evidence="16">
    <location>
        <begin position="11"/>
        <end position="23"/>
    </location>
</feature>
<dbReference type="Pfam" id="PF04715">
    <property type="entry name" value="Anth_synt_I_N"/>
    <property type="match status" value="1"/>
</dbReference>
<evidence type="ECO:0000256" key="6">
    <source>
        <dbReference type="ARBA" id="ARBA00020653"/>
    </source>
</evidence>
<dbReference type="PANTHER" id="PTHR11236:SF46">
    <property type="entry name" value="ANTHRANILATE SYNTHASE COMPONENT 1"/>
    <property type="match status" value="1"/>
</dbReference>
<evidence type="ECO:0000259" key="18">
    <source>
        <dbReference type="Pfam" id="PF04715"/>
    </source>
</evidence>
<dbReference type="InterPro" id="IPR005256">
    <property type="entry name" value="Anth_synth_I_PabB"/>
</dbReference>
<evidence type="ECO:0000256" key="12">
    <source>
        <dbReference type="ARBA" id="ARBA00023239"/>
    </source>
</evidence>
<evidence type="ECO:0000256" key="16">
    <source>
        <dbReference type="SAM" id="MobiDB-lite"/>
    </source>
</evidence>
<feature type="domain" description="Chorismate-utilising enzyme C-terminal" evidence="17">
    <location>
        <begin position="264"/>
        <end position="522"/>
    </location>
</feature>
<dbReference type="UniPathway" id="UPA00035">
    <property type="reaction ID" value="UER00040"/>
</dbReference>
<dbReference type="InterPro" id="IPR005801">
    <property type="entry name" value="ADC_synthase"/>
</dbReference>
<keyword evidence="10 15" id="KW-0460">Magnesium</keyword>
<evidence type="ECO:0000256" key="2">
    <source>
        <dbReference type="ARBA" id="ARBA00004873"/>
    </source>
</evidence>
<proteinExistence type="inferred from homology"/>
<accession>E6S9F4</accession>
<evidence type="ECO:0000256" key="9">
    <source>
        <dbReference type="ARBA" id="ARBA00022822"/>
    </source>
</evidence>
<dbReference type="Pfam" id="PF00425">
    <property type="entry name" value="Chorismate_bind"/>
    <property type="match status" value="1"/>
</dbReference>
<evidence type="ECO:0000256" key="1">
    <source>
        <dbReference type="ARBA" id="ARBA00001946"/>
    </source>
</evidence>
<comment type="catalytic activity">
    <reaction evidence="14 15">
        <text>chorismate + L-glutamine = anthranilate + pyruvate + L-glutamate + H(+)</text>
        <dbReference type="Rhea" id="RHEA:21732"/>
        <dbReference type="ChEBI" id="CHEBI:15361"/>
        <dbReference type="ChEBI" id="CHEBI:15378"/>
        <dbReference type="ChEBI" id="CHEBI:16567"/>
        <dbReference type="ChEBI" id="CHEBI:29748"/>
        <dbReference type="ChEBI" id="CHEBI:29985"/>
        <dbReference type="ChEBI" id="CHEBI:58359"/>
        <dbReference type="EC" id="4.1.3.27"/>
    </reaction>
</comment>
<evidence type="ECO:0000256" key="15">
    <source>
        <dbReference type="RuleBase" id="RU364045"/>
    </source>
</evidence>
<dbReference type="InterPro" id="IPR019999">
    <property type="entry name" value="Anth_synth_I-like"/>
</dbReference>
<organism evidence="19 20">
    <name type="scientific">Intrasporangium calvum (strain ATCC 23552 / DSM 43043 / JCM 3097 / NBRC 12989 / NCIMB 10167 / NRRL B-3866 / 7 KIP)</name>
    <dbReference type="NCBI Taxonomy" id="710696"/>
    <lineage>
        <taxon>Bacteria</taxon>
        <taxon>Bacillati</taxon>
        <taxon>Actinomycetota</taxon>
        <taxon>Actinomycetes</taxon>
        <taxon>Micrococcales</taxon>
        <taxon>Intrasporangiaceae</taxon>
        <taxon>Intrasporangium</taxon>
    </lineage>
</organism>
<keyword evidence="7 15" id="KW-0028">Amino-acid biosynthesis</keyword>
<dbReference type="STRING" id="710696.Intca_1637"/>
<evidence type="ECO:0000256" key="11">
    <source>
        <dbReference type="ARBA" id="ARBA00023141"/>
    </source>
</evidence>
<dbReference type="GO" id="GO:0046872">
    <property type="term" value="F:metal ion binding"/>
    <property type="evidence" value="ECO:0007669"/>
    <property type="project" value="UniProtKB-KW"/>
</dbReference>
<dbReference type="GO" id="GO:0000162">
    <property type="term" value="P:L-tryptophan biosynthetic process"/>
    <property type="evidence" value="ECO:0007669"/>
    <property type="project" value="UniProtKB-UniPathway"/>
</dbReference>
<gene>
    <name evidence="15" type="primary">trpE</name>
    <name evidence="19" type="ordered locus">Intca_1637</name>
</gene>
<dbReference type="PANTHER" id="PTHR11236">
    <property type="entry name" value="AMINOBENZOATE/ANTHRANILATE SYNTHASE"/>
    <property type="match status" value="1"/>
</dbReference>
<dbReference type="GO" id="GO:0004049">
    <property type="term" value="F:anthranilate synthase activity"/>
    <property type="evidence" value="ECO:0007669"/>
    <property type="project" value="UniProtKB-EC"/>
</dbReference>
<evidence type="ECO:0000256" key="8">
    <source>
        <dbReference type="ARBA" id="ARBA00022723"/>
    </source>
</evidence>
<comment type="subunit">
    <text evidence="4 15">Heterotetramer consisting of two non-identical subunits: a beta subunit (TrpG) and a large alpha subunit (TrpE).</text>
</comment>
<dbReference type="Proteomes" id="UP000008914">
    <property type="component" value="Chromosome"/>
</dbReference>
<keyword evidence="8 15" id="KW-0479">Metal-binding</keyword>
<keyword evidence="12 15" id="KW-0456">Lyase</keyword>
<sequence length="541" mass="57916">MRENDPVPDMTSTTTSTATHGGTEAVAGPVPQADLTWGGTWPDLAVFTELALGHTRVIPVVRRVLADAETPVGVYRKLAKSEPGTFLLESAEHGGVWSRYSIVGARCAATLTERDGQAHWIGDPPVGLPQSGDPAAAVRDTVAALATPRIPGLPPLTGGLVGAISYDAVRRWERVPDEGRDELHLPELAMMLATDLAVFDHSDGSLLLVANAVNRDATDERIEEAWADAVARLDRMTEELAAPAPSTVVSIEPRASEPRSSHTEEQFEAMVEQAKEAIRAGEAFQIVVSQRFTVPCPADALDVYRALRVSNPSPYMYLLRLPHPDGSSYDVVGSSPEALIKVTGRQAITHPIAGSRPRGKSPDHDAHLAEDLLGDAKERAEHLMLVDLARNDLQRICRAGTVDTVDFMSVRRYSHIMHIESTVVGELRPDCSAYDALVATFPAGTLSGAPKPRAMALIDHYEGLRRGLYGGVVGYLDFAGDLDLAIAIRTALIKDGQAHVQAGAGIVADSVPHLEYEETINKAAAALRAVAAAAGMRPVIR</sequence>
<keyword evidence="9 15" id="KW-0822">Tryptophan biosynthesis</keyword>
<name>E6S9F4_INTC7</name>
<evidence type="ECO:0000256" key="3">
    <source>
        <dbReference type="ARBA" id="ARBA00009562"/>
    </source>
</evidence>
<dbReference type="EMBL" id="CP002343">
    <property type="protein sequence ID" value="ADU48150.1"/>
    <property type="molecule type" value="Genomic_DNA"/>
</dbReference>
<evidence type="ECO:0000256" key="10">
    <source>
        <dbReference type="ARBA" id="ARBA00022842"/>
    </source>
</evidence>
<feature type="domain" description="Anthranilate synthase component I N-terminal" evidence="18">
    <location>
        <begin position="67"/>
        <end position="207"/>
    </location>
</feature>
<dbReference type="HOGENOM" id="CLU_006493_9_3_11"/>
<dbReference type="InterPro" id="IPR015890">
    <property type="entry name" value="Chorismate_C"/>
</dbReference>
<dbReference type="eggNOG" id="COG0147">
    <property type="taxonomic scope" value="Bacteria"/>
</dbReference>